<evidence type="ECO:0000256" key="5">
    <source>
        <dbReference type="SAM" id="MobiDB-lite"/>
    </source>
</evidence>
<keyword evidence="4" id="KW-0804">Transcription</keyword>
<dbReference type="GO" id="GO:0016987">
    <property type="term" value="F:sigma factor activity"/>
    <property type="evidence" value="ECO:0007669"/>
    <property type="project" value="UniProtKB-KW"/>
</dbReference>
<dbReference type="GO" id="GO:0003677">
    <property type="term" value="F:DNA binding"/>
    <property type="evidence" value="ECO:0007669"/>
    <property type="project" value="InterPro"/>
</dbReference>
<dbReference type="Proteomes" id="UP000321685">
    <property type="component" value="Unassembled WGS sequence"/>
</dbReference>
<keyword evidence="3" id="KW-0731">Sigma factor</keyword>
<evidence type="ECO:0000259" key="6">
    <source>
        <dbReference type="Pfam" id="PF04542"/>
    </source>
</evidence>
<dbReference type="InterPro" id="IPR013249">
    <property type="entry name" value="RNA_pol_sigma70_r4_t2"/>
</dbReference>
<evidence type="ECO:0000256" key="1">
    <source>
        <dbReference type="ARBA" id="ARBA00010641"/>
    </source>
</evidence>
<feature type="domain" description="RNA polymerase sigma factor 70 region 4 type 2" evidence="7">
    <location>
        <begin position="119"/>
        <end position="170"/>
    </location>
</feature>
<evidence type="ECO:0000256" key="2">
    <source>
        <dbReference type="ARBA" id="ARBA00023015"/>
    </source>
</evidence>
<dbReference type="InterPro" id="IPR052704">
    <property type="entry name" value="ECF_Sigma-70_Domain"/>
</dbReference>
<evidence type="ECO:0008006" key="10">
    <source>
        <dbReference type="Google" id="ProtNLM"/>
    </source>
</evidence>
<reference evidence="8 9" key="1">
    <citation type="submission" date="2019-07" db="EMBL/GenBank/DDBJ databases">
        <title>Whole genome shotgun sequence of Pseudonocardia sulfidoxydans NBRC 16205.</title>
        <authorList>
            <person name="Hosoyama A."/>
            <person name="Uohara A."/>
            <person name="Ohji S."/>
            <person name="Ichikawa N."/>
        </authorList>
    </citation>
    <scope>NUCLEOTIDE SEQUENCE [LARGE SCALE GENOMIC DNA]</scope>
    <source>
        <strain evidence="8 9">NBRC 16205</strain>
    </source>
</reference>
<dbReference type="InterPro" id="IPR036388">
    <property type="entry name" value="WH-like_DNA-bd_sf"/>
</dbReference>
<evidence type="ECO:0000256" key="4">
    <source>
        <dbReference type="ARBA" id="ARBA00023163"/>
    </source>
</evidence>
<dbReference type="SUPFAM" id="SSF88659">
    <property type="entry name" value="Sigma3 and sigma4 domains of RNA polymerase sigma factors"/>
    <property type="match status" value="1"/>
</dbReference>
<comment type="similarity">
    <text evidence="1">Belongs to the sigma-70 factor family. ECF subfamily.</text>
</comment>
<dbReference type="Pfam" id="PF04542">
    <property type="entry name" value="Sigma70_r2"/>
    <property type="match status" value="1"/>
</dbReference>
<dbReference type="EMBL" id="BJVJ01000060">
    <property type="protein sequence ID" value="GEL25664.1"/>
    <property type="molecule type" value="Genomic_DNA"/>
</dbReference>
<dbReference type="PANTHER" id="PTHR30173:SF36">
    <property type="entry name" value="ECF RNA POLYMERASE SIGMA FACTOR SIGJ"/>
    <property type="match status" value="1"/>
</dbReference>
<proteinExistence type="inferred from homology"/>
<dbReference type="Pfam" id="PF08281">
    <property type="entry name" value="Sigma70_r4_2"/>
    <property type="match status" value="1"/>
</dbReference>
<dbReference type="AlphaFoldDB" id="A0A511DPD5"/>
<dbReference type="PANTHER" id="PTHR30173">
    <property type="entry name" value="SIGMA 19 FACTOR"/>
    <property type="match status" value="1"/>
</dbReference>
<evidence type="ECO:0000313" key="9">
    <source>
        <dbReference type="Proteomes" id="UP000321685"/>
    </source>
</evidence>
<evidence type="ECO:0000256" key="3">
    <source>
        <dbReference type="ARBA" id="ARBA00023082"/>
    </source>
</evidence>
<dbReference type="Gene3D" id="1.10.1740.10">
    <property type="match status" value="1"/>
</dbReference>
<dbReference type="GO" id="GO:0006352">
    <property type="term" value="P:DNA-templated transcription initiation"/>
    <property type="evidence" value="ECO:0007669"/>
    <property type="project" value="InterPro"/>
</dbReference>
<organism evidence="8 9">
    <name type="scientific">Pseudonocardia sulfidoxydans NBRC 16205</name>
    <dbReference type="NCBI Taxonomy" id="1223511"/>
    <lineage>
        <taxon>Bacteria</taxon>
        <taxon>Bacillati</taxon>
        <taxon>Actinomycetota</taxon>
        <taxon>Actinomycetes</taxon>
        <taxon>Pseudonocardiales</taxon>
        <taxon>Pseudonocardiaceae</taxon>
        <taxon>Pseudonocardia</taxon>
    </lineage>
</organism>
<dbReference type="InterPro" id="IPR007627">
    <property type="entry name" value="RNA_pol_sigma70_r2"/>
</dbReference>
<keyword evidence="9" id="KW-1185">Reference proteome</keyword>
<evidence type="ECO:0000313" key="8">
    <source>
        <dbReference type="EMBL" id="GEL25664.1"/>
    </source>
</evidence>
<keyword evidence="2" id="KW-0805">Transcription regulation</keyword>
<dbReference type="OrthoDB" id="6689546at2"/>
<dbReference type="RefSeq" id="WP_147112283.1">
    <property type="nucleotide sequence ID" value="NZ_BJVJ01000060.1"/>
</dbReference>
<sequence length="229" mass="25210">MLTPTVEAAPDADSPHDTGRDFEEIRRRLFGIAYKMLGRPTDAEDVVQDVWLRWQGIDRTRVRDQVAYLVTITTRLALNAATSAHARREISTGGSLPEPNAATADPLAQLERHESLESAVELLVERLSPVERAVYVLREAFDYPFREIASILATSEANARQLARRARMHMAGQRLQPVTPSDRDELLAAFVRASRAGEMASLLTVLTCGPTAGPQAHLGSRRCLAQVAS</sequence>
<dbReference type="Gene3D" id="1.10.10.10">
    <property type="entry name" value="Winged helix-like DNA-binding domain superfamily/Winged helix DNA-binding domain"/>
    <property type="match status" value="1"/>
</dbReference>
<protein>
    <recommendedName>
        <fullName evidence="10">RNA polymerase sigma factor</fullName>
    </recommendedName>
</protein>
<accession>A0A511DPD5</accession>
<dbReference type="SUPFAM" id="SSF88946">
    <property type="entry name" value="Sigma2 domain of RNA polymerase sigma factors"/>
    <property type="match status" value="1"/>
</dbReference>
<dbReference type="NCBIfam" id="TIGR02937">
    <property type="entry name" value="sigma70-ECF"/>
    <property type="match status" value="1"/>
</dbReference>
<dbReference type="InterPro" id="IPR014284">
    <property type="entry name" value="RNA_pol_sigma-70_dom"/>
</dbReference>
<comment type="caution">
    <text evidence="8">The sequence shown here is derived from an EMBL/GenBank/DDBJ whole genome shotgun (WGS) entry which is preliminary data.</text>
</comment>
<evidence type="ECO:0000259" key="7">
    <source>
        <dbReference type="Pfam" id="PF08281"/>
    </source>
</evidence>
<dbReference type="InterPro" id="IPR013325">
    <property type="entry name" value="RNA_pol_sigma_r2"/>
</dbReference>
<dbReference type="InterPro" id="IPR013324">
    <property type="entry name" value="RNA_pol_sigma_r3/r4-like"/>
</dbReference>
<name>A0A511DPD5_9PSEU</name>
<feature type="domain" description="RNA polymerase sigma-70 region 2" evidence="6">
    <location>
        <begin position="22"/>
        <end position="83"/>
    </location>
</feature>
<gene>
    <name evidence="8" type="ORF">PSU4_46180</name>
</gene>
<feature type="region of interest" description="Disordered" evidence="5">
    <location>
        <begin position="1"/>
        <end position="20"/>
    </location>
</feature>